<evidence type="ECO:0000313" key="2">
    <source>
        <dbReference type="Proteomes" id="UP001237595"/>
    </source>
</evidence>
<gene>
    <name evidence="1" type="ORF">QFW96_02675</name>
</gene>
<name>A0ABT6PHQ7_9PSEU</name>
<accession>A0ABT6PHQ7</accession>
<dbReference type="RefSeq" id="WP_281453852.1">
    <property type="nucleotide sequence ID" value="NZ_JASAOF010000001.1"/>
</dbReference>
<keyword evidence="2" id="KW-1185">Reference proteome</keyword>
<organism evidence="1 2">
    <name type="scientific">Saccharopolyspora ipomoeae</name>
    <dbReference type="NCBI Taxonomy" id="3042027"/>
    <lineage>
        <taxon>Bacteria</taxon>
        <taxon>Bacillati</taxon>
        <taxon>Actinomycetota</taxon>
        <taxon>Actinomycetes</taxon>
        <taxon>Pseudonocardiales</taxon>
        <taxon>Pseudonocardiaceae</taxon>
        <taxon>Saccharopolyspora</taxon>
    </lineage>
</organism>
<protein>
    <submittedName>
        <fullName evidence="1">Uncharacterized protein</fullName>
    </submittedName>
</protein>
<proteinExistence type="predicted"/>
<comment type="caution">
    <text evidence="1">The sequence shown here is derived from an EMBL/GenBank/DDBJ whole genome shotgun (WGS) entry which is preliminary data.</text>
</comment>
<dbReference type="Proteomes" id="UP001237595">
    <property type="component" value="Unassembled WGS sequence"/>
</dbReference>
<dbReference type="EMBL" id="JASAOF010000001">
    <property type="protein sequence ID" value="MDI2027494.1"/>
    <property type="molecule type" value="Genomic_DNA"/>
</dbReference>
<reference evidence="1 2" key="1">
    <citation type="submission" date="2023-04" db="EMBL/GenBank/DDBJ databases">
        <title>Draft genome sequence of Saccharopolyspora sp. TS4A08 isolated from sweet potato rhizospheric soil.</title>
        <authorList>
            <person name="Suksaard P."/>
            <person name="Duangmal K."/>
        </authorList>
    </citation>
    <scope>NUCLEOTIDE SEQUENCE [LARGE SCALE GENOMIC DNA]</scope>
    <source>
        <strain evidence="1 2">TS4A08</strain>
    </source>
</reference>
<sequence>MSTPLPAFSSVLSVPARLLGGLTLLGGAVLREATAVLAAIHALPRLALALEQLGPMADDLAETREALHRLADTREALNRLAATGDALGPSTDQLRVLHEQVVQLACDLRALEPDVETLTKTTAQLDQTAHLLIAALDRA</sequence>
<evidence type="ECO:0000313" key="1">
    <source>
        <dbReference type="EMBL" id="MDI2027494.1"/>
    </source>
</evidence>